<reference evidence="1" key="2">
    <citation type="journal article" date="2015" name="Fish Shellfish Immunol.">
        <title>Early steps in the European eel (Anguilla anguilla)-Vibrio vulnificus interaction in the gills: Role of the RtxA13 toxin.</title>
        <authorList>
            <person name="Callol A."/>
            <person name="Pajuelo D."/>
            <person name="Ebbesson L."/>
            <person name="Teles M."/>
            <person name="MacKenzie S."/>
            <person name="Amaro C."/>
        </authorList>
    </citation>
    <scope>NUCLEOTIDE SEQUENCE</scope>
</reference>
<sequence>MRTHSFLNFHPLFIISLPLLSYPSTEIVDGLWGKSSPP</sequence>
<proteinExistence type="predicted"/>
<name>A0A0E9TK40_ANGAN</name>
<dbReference type="AlphaFoldDB" id="A0A0E9TK40"/>
<accession>A0A0E9TK40</accession>
<organism evidence="1">
    <name type="scientific">Anguilla anguilla</name>
    <name type="common">European freshwater eel</name>
    <name type="synonym">Muraena anguilla</name>
    <dbReference type="NCBI Taxonomy" id="7936"/>
    <lineage>
        <taxon>Eukaryota</taxon>
        <taxon>Metazoa</taxon>
        <taxon>Chordata</taxon>
        <taxon>Craniata</taxon>
        <taxon>Vertebrata</taxon>
        <taxon>Euteleostomi</taxon>
        <taxon>Actinopterygii</taxon>
        <taxon>Neopterygii</taxon>
        <taxon>Teleostei</taxon>
        <taxon>Anguilliformes</taxon>
        <taxon>Anguillidae</taxon>
        <taxon>Anguilla</taxon>
    </lineage>
</organism>
<reference evidence="1" key="1">
    <citation type="submission" date="2014-11" db="EMBL/GenBank/DDBJ databases">
        <authorList>
            <person name="Amaro Gonzalez C."/>
        </authorList>
    </citation>
    <scope>NUCLEOTIDE SEQUENCE</scope>
</reference>
<dbReference type="EMBL" id="GBXM01055459">
    <property type="protein sequence ID" value="JAH53118.1"/>
    <property type="molecule type" value="Transcribed_RNA"/>
</dbReference>
<evidence type="ECO:0000313" key="1">
    <source>
        <dbReference type="EMBL" id="JAH53118.1"/>
    </source>
</evidence>
<protein>
    <submittedName>
        <fullName evidence="1">Uncharacterized protein</fullName>
    </submittedName>
</protein>